<dbReference type="PANTHER" id="PTHR48207:SF3">
    <property type="entry name" value="SUCCINATE--HYDROXYMETHYLGLUTARATE COA-TRANSFERASE"/>
    <property type="match status" value="1"/>
</dbReference>
<dbReference type="EC" id="2.8.3.16" evidence="2"/>
<dbReference type="OrthoDB" id="7208981at2"/>
<keyword evidence="3" id="KW-1185">Reference proteome</keyword>
<dbReference type="Gene3D" id="3.30.1540.10">
    <property type="entry name" value="formyl-coa transferase, domain 3"/>
    <property type="match status" value="1"/>
</dbReference>
<dbReference type="GO" id="GO:0033608">
    <property type="term" value="F:formyl-CoA transferase activity"/>
    <property type="evidence" value="ECO:0007669"/>
    <property type="project" value="UniProtKB-EC"/>
</dbReference>
<keyword evidence="1 2" id="KW-0808">Transferase</keyword>
<sequence length="401" mass="42766">MQDETTTNQPAAPLAGITVLDVTHMLSGPYCTWILGALGADVIKVERPDAGDFTRIVAPFHEEESIYFLSVNRNKRSITINLKSEEGKSLFCSLAARADVLVENNRAGVMDRLGLGAAAMRAINPGLIYASISGFGQDGPYSGRAAFDVIAQALSGMMSITGEPDRGPARVGASIGDIGASLFAVIGILADLVRRGRTGAGGRIDVAMLDCQLALMENAIARTAIRGEVPGRLGSRHPLIAPFQAFATADRPLAVCVDTQAQWERLCRALGLERLFDEPDFATGSLRALHHARLEPILAGTFRTRDRDSWLAILEAADVPSSAINSVPEAIEDAQVRHRGMIAEVPEGSGRRFVRVPILRPGEAGHTETPAPRLGEHTEEILAGLGLTVEDIARLRTAGAI</sequence>
<dbReference type="RefSeq" id="WP_124086474.1">
    <property type="nucleotide sequence ID" value="NZ_UXAW01000066.1"/>
</dbReference>
<accession>A0A3P5X168</accession>
<reference evidence="2 3" key="1">
    <citation type="submission" date="2018-11" db="EMBL/GenBank/DDBJ databases">
        <authorList>
            <person name="Criscuolo A."/>
        </authorList>
    </citation>
    <scope>NUCLEOTIDE SEQUENCE [LARGE SCALE GENOMIC DNA]</scope>
    <source>
        <strain evidence="2">ACIP111625</strain>
    </source>
</reference>
<dbReference type="EMBL" id="UXAW01000066">
    <property type="protein sequence ID" value="VDC28029.1"/>
    <property type="molecule type" value="Genomic_DNA"/>
</dbReference>
<organism evidence="2 3">
    <name type="scientific">Pseudogemmobacter humi</name>
    <dbReference type="NCBI Taxonomy" id="2483812"/>
    <lineage>
        <taxon>Bacteria</taxon>
        <taxon>Pseudomonadati</taxon>
        <taxon>Pseudomonadota</taxon>
        <taxon>Alphaproteobacteria</taxon>
        <taxon>Rhodobacterales</taxon>
        <taxon>Paracoccaceae</taxon>
        <taxon>Pseudogemmobacter</taxon>
    </lineage>
</organism>
<name>A0A3P5X168_9RHOB</name>
<dbReference type="Pfam" id="PF02515">
    <property type="entry name" value="CoA_transf_3"/>
    <property type="match status" value="1"/>
</dbReference>
<evidence type="ECO:0000313" key="3">
    <source>
        <dbReference type="Proteomes" id="UP000277498"/>
    </source>
</evidence>
<dbReference type="PANTHER" id="PTHR48207">
    <property type="entry name" value="SUCCINATE--HYDROXYMETHYLGLUTARATE COA-TRANSFERASE"/>
    <property type="match status" value="1"/>
</dbReference>
<dbReference type="SUPFAM" id="SSF89796">
    <property type="entry name" value="CoA-transferase family III (CaiB/BaiF)"/>
    <property type="match status" value="1"/>
</dbReference>
<evidence type="ECO:0000313" key="2">
    <source>
        <dbReference type="EMBL" id="VDC28029.1"/>
    </source>
</evidence>
<gene>
    <name evidence="2" type="primary">frc_2</name>
    <name evidence="2" type="ORF">XINFAN_01981</name>
</gene>
<dbReference type="InterPro" id="IPR044855">
    <property type="entry name" value="CoA-Trfase_III_dom3_sf"/>
</dbReference>
<dbReference type="Proteomes" id="UP000277498">
    <property type="component" value="Unassembled WGS sequence"/>
</dbReference>
<dbReference type="InterPro" id="IPR003673">
    <property type="entry name" value="CoA-Trfase_fam_III"/>
</dbReference>
<protein>
    <submittedName>
        <fullName evidence="2">Formyl-coenzyme A transferase</fullName>
        <ecNumber evidence="2">2.8.3.16</ecNumber>
    </submittedName>
</protein>
<evidence type="ECO:0000256" key="1">
    <source>
        <dbReference type="ARBA" id="ARBA00022679"/>
    </source>
</evidence>
<proteinExistence type="predicted"/>
<dbReference type="Gene3D" id="3.40.50.10540">
    <property type="entry name" value="Crotonobetainyl-coa:carnitine coa-transferase, domain 1"/>
    <property type="match status" value="1"/>
</dbReference>
<dbReference type="InterPro" id="IPR023606">
    <property type="entry name" value="CoA-Trfase_III_dom_1_sf"/>
</dbReference>
<dbReference type="AlphaFoldDB" id="A0A3P5X168"/>
<dbReference type="InterPro" id="IPR050483">
    <property type="entry name" value="CoA-transferase_III_domain"/>
</dbReference>